<dbReference type="CDD" id="cd02933">
    <property type="entry name" value="OYE_like_FMN"/>
    <property type="match status" value="1"/>
</dbReference>
<dbReference type="PANTHER" id="PTHR22893">
    <property type="entry name" value="NADH OXIDOREDUCTASE-RELATED"/>
    <property type="match status" value="1"/>
</dbReference>
<dbReference type="InterPro" id="IPR013785">
    <property type="entry name" value="Aldolase_TIM"/>
</dbReference>
<dbReference type="GO" id="GO:0003959">
    <property type="term" value="F:NADPH dehydrogenase activity"/>
    <property type="evidence" value="ECO:0007669"/>
    <property type="project" value="TreeGrafter"/>
</dbReference>
<sequence length="384" mass="42341">MAALFSPLKVANLQLKHRVVLAPMTRFRASAEHVPVVHLMKEHYAQRGSVPGTLLVTEGVFIAPEAGGMPYVPGIWNSDQIKAWKEITDAVHANGSYIFLQLWALGRAARPEVLAKEGDYESVAPSAIRLSDRSPDSPAPRALTVAEIDKYVEVFAQAAKNSISAGFDGVEVHGANGYLVDQFLQDGSNTRTDEYGGSIENKSRFGLRVVDAVVKAVGAERTAIRVSPWGRYQDMKMKDPVPQFSHFVSSLARDHPNLAYLHVVEPPAIEERTDIKGLGEVPEESNDFLRKIWAPRPFISCGLYTGETAIEAAEKKGDIIAFGHHFISNPDLPYRLEHNIALTPYDESTFYVPSAVPGSEKGYIDYPFSTKFIEAQNSKTVKVF</sequence>
<evidence type="ECO:0000313" key="3">
    <source>
        <dbReference type="Proteomes" id="UP000290288"/>
    </source>
</evidence>
<dbReference type="Proteomes" id="UP000290288">
    <property type="component" value="Unassembled WGS sequence"/>
</dbReference>
<reference evidence="2 3" key="1">
    <citation type="submission" date="2019-01" db="EMBL/GenBank/DDBJ databases">
        <title>Draft genome sequence of Psathyrella aberdarensis IHI B618.</title>
        <authorList>
            <person name="Buettner E."/>
            <person name="Kellner H."/>
        </authorList>
    </citation>
    <scope>NUCLEOTIDE SEQUENCE [LARGE SCALE GENOMIC DNA]</scope>
    <source>
        <strain evidence="2 3">IHI B618</strain>
    </source>
</reference>
<organism evidence="2 3">
    <name type="scientific">Candolleomyces aberdarensis</name>
    <dbReference type="NCBI Taxonomy" id="2316362"/>
    <lineage>
        <taxon>Eukaryota</taxon>
        <taxon>Fungi</taxon>
        <taxon>Dikarya</taxon>
        <taxon>Basidiomycota</taxon>
        <taxon>Agaricomycotina</taxon>
        <taxon>Agaricomycetes</taxon>
        <taxon>Agaricomycetidae</taxon>
        <taxon>Agaricales</taxon>
        <taxon>Agaricineae</taxon>
        <taxon>Psathyrellaceae</taxon>
        <taxon>Candolleomyces</taxon>
    </lineage>
</organism>
<dbReference type="InterPro" id="IPR045247">
    <property type="entry name" value="Oye-like"/>
</dbReference>
<protein>
    <recommendedName>
        <fullName evidence="1">NADH:flavin oxidoreductase/NADH oxidase N-terminal domain-containing protein</fullName>
    </recommendedName>
</protein>
<comment type="caution">
    <text evidence="2">The sequence shown here is derived from an EMBL/GenBank/DDBJ whole genome shotgun (WGS) entry which is preliminary data.</text>
</comment>
<accession>A0A4Q2DD07</accession>
<dbReference type="OrthoDB" id="276546at2759"/>
<dbReference type="Gene3D" id="3.20.20.70">
    <property type="entry name" value="Aldolase class I"/>
    <property type="match status" value="1"/>
</dbReference>
<dbReference type="FunFam" id="3.20.20.70:FF:000138">
    <property type="entry name" value="NADPH dehydrogenase 1"/>
    <property type="match status" value="1"/>
</dbReference>
<dbReference type="STRING" id="2316362.A0A4Q2DD07"/>
<dbReference type="Pfam" id="PF00724">
    <property type="entry name" value="Oxidored_FMN"/>
    <property type="match status" value="1"/>
</dbReference>
<dbReference type="AlphaFoldDB" id="A0A4Q2DD07"/>
<dbReference type="GO" id="GO:0010181">
    <property type="term" value="F:FMN binding"/>
    <property type="evidence" value="ECO:0007669"/>
    <property type="project" value="InterPro"/>
</dbReference>
<evidence type="ECO:0000313" key="2">
    <source>
        <dbReference type="EMBL" id="RXW17563.1"/>
    </source>
</evidence>
<dbReference type="EMBL" id="SDEE01000331">
    <property type="protein sequence ID" value="RXW17563.1"/>
    <property type="molecule type" value="Genomic_DNA"/>
</dbReference>
<dbReference type="PANTHER" id="PTHR22893:SF91">
    <property type="entry name" value="NADPH DEHYDROGENASE 2-RELATED"/>
    <property type="match status" value="1"/>
</dbReference>
<dbReference type="SUPFAM" id="SSF51395">
    <property type="entry name" value="FMN-linked oxidoreductases"/>
    <property type="match status" value="1"/>
</dbReference>
<proteinExistence type="predicted"/>
<dbReference type="InterPro" id="IPR001155">
    <property type="entry name" value="OxRdtase_FMN_N"/>
</dbReference>
<feature type="domain" description="NADH:flavin oxidoreductase/NADH oxidase N-terminal" evidence="1">
    <location>
        <begin position="4"/>
        <end position="341"/>
    </location>
</feature>
<keyword evidence="3" id="KW-1185">Reference proteome</keyword>
<name>A0A4Q2DD07_9AGAR</name>
<gene>
    <name evidence="2" type="ORF">EST38_g8292</name>
</gene>
<evidence type="ECO:0000259" key="1">
    <source>
        <dbReference type="Pfam" id="PF00724"/>
    </source>
</evidence>